<organism evidence="2 3">
    <name type="scientific">Mycobacterium phage MrMiyagi</name>
    <dbReference type="NCBI Taxonomy" id="2762395"/>
    <lineage>
        <taxon>Viruses</taxon>
        <taxon>Duplodnaviria</taxon>
        <taxon>Heunggongvirae</taxon>
        <taxon>Uroviricota</taxon>
        <taxon>Caudoviricetes</taxon>
        <taxon>Fowlmouthvirus</taxon>
        <taxon>Fowlmouthvirus fowlmouth</taxon>
    </lineage>
</organism>
<dbReference type="Proteomes" id="UP000515854">
    <property type="component" value="Genome"/>
</dbReference>
<sequence>MKRNVLTLLGFTWMGFLIWLSFRNWHAAVFILLFQISLNTGQMNSSLKNWWKL</sequence>
<reference evidence="2 3" key="1">
    <citation type="submission" date="2020-07" db="EMBL/GenBank/DDBJ databases">
        <authorList>
            <person name="Baliraine F.N."/>
            <person name="Frederick G.D."/>
            <person name="Mills R.B."/>
            <person name="Woodruff J.W."/>
            <person name="Richardson W.J."/>
            <person name="Garlena R.A."/>
            <person name="Russell D.A."/>
            <person name="Pope W.H."/>
            <person name="Jacobs-Sera D."/>
            <person name="Hatfull G.F."/>
        </authorList>
    </citation>
    <scope>NUCLEOTIDE SEQUENCE [LARGE SCALE GENOMIC DNA]</scope>
</reference>
<accession>A0A7G8LPX8</accession>
<dbReference type="EMBL" id="MT776806">
    <property type="protein sequence ID" value="QNJ59300.1"/>
    <property type="molecule type" value="Genomic_DNA"/>
</dbReference>
<feature type="transmembrane region" description="Helical" evidence="1">
    <location>
        <begin position="5"/>
        <end position="22"/>
    </location>
</feature>
<proteinExistence type="predicted"/>
<gene>
    <name evidence="2" type="primary">87</name>
    <name evidence="2" type="ORF">SEA_MRMIYAGI_87</name>
</gene>
<keyword evidence="1" id="KW-0472">Membrane</keyword>
<keyword evidence="1" id="KW-1133">Transmembrane helix</keyword>
<keyword evidence="1" id="KW-0812">Transmembrane</keyword>
<evidence type="ECO:0000256" key="1">
    <source>
        <dbReference type="SAM" id="Phobius"/>
    </source>
</evidence>
<evidence type="ECO:0000313" key="2">
    <source>
        <dbReference type="EMBL" id="QNJ59300.1"/>
    </source>
</evidence>
<protein>
    <submittedName>
        <fullName evidence="2">Membrane protein</fullName>
    </submittedName>
</protein>
<evidence type="ECO:0000313" key="3">
    <source>
        <dbReference type="Proteomes" id="UP000515854"/>
    </source>
</evidence>
<name>A0A7G8LPX8_9CAUD</name>